<gene>
    <name evidence="2" type="ORF">SAMN05660657_02625</name>
</gene>
<dbReference type="EMBL" id="FPBA01000008">
    <property type="protein sequence ID" value="SFT72266.1"/>
    <property type="molecule type" value="Genomic_DNA"/>
</dbReference>
<dbReference type="OrthoDB" id="5197445at2"/>
<keyword evidence="1" id="KW-0812">Transmembrane</keyword>
<sequence>MTVRHPSAVRPAVDTERRARRSAFLLPAVVLGLVVPRMLLTGEYAGLHGDLAWTVLAALAVSTAAVPLLAPLVPALESRAADTARLRVALPTHTDPGPRLRGRLDVVARRVVRLHWVGRLMPVLPLVLLLQADWDRPGAVPAAVVVVAGYAALQSWRLRQTLAAARWVAEPPGPLRDVPAPSWWETWLGGRRLLALTGLSTVAVVVVVLVTG</sequence>
<name>A0A1I7ABD2_9ACTN</name>
<dbReference type="RefSeq" id="WP_139245836.1">
    <property type="nucleotide sequence ID" value="NZ_FPBA01000008.1"/>
</dbReference>
<evidence type="ECO:0000313" key="3">
    <source>
        <dbReference type="Proteomes" id="UP000199546"/>
    </source>
</evidence>
<protein>
    <submittedName>
        <fullName evidence="2">Uncharacterized protein</fullName>
    </submittedName>
</protein>
<dbReference type="AlphaFoldDB" id="A0A1I7ABD2"/>
<feature type="transmembrane region" description="Helical" evidence="1">
    <location>
        <begin position="193"/>
        <end position="211"/>
    </location>
</feature>
<feature type="transmembrane region" description="Helical" evidence="1">
    <location>
        <begin position="51"/>
        <end position="76"/>
    </location>
</feature>
<evidence type="ECO:0000313" key="2">
    <source>
        <dbReference type="EMBL" id="SFT72266.1"/>
    </source>
</evidence>
<feature type="transmembrane region" description="Helical" evidence="1">
    <location>
        <begin position="21"/>
        <end position="39"/>
    </location>
</feature>
<reference evidence="3" key="1">
    <citation type="submission" date="2016-10" db="EMBL/GenBank/DDBJ databases">
        <authorList>
            <person name="Varghese N."/>
            <person name="Submissions S."/>
        </authorList>
    </citation>
    <scope>NUCLEOTIDE SEQUENCE [LARGE SCALE GENOMIC DNA]</scope>
    <source>
        <strain evidence="3">DSM 46136</strain>
    </source>
</reference>
<keyword evidence="1" id="KW-0472">Membrane</keyword>
<evidence type="ECO:0000256" key="1">
    <source>
        <dbReference type="SAM" id="Phobius"/>
    </source>
</evidence>
<accession>A0A1I7ABD2</accession>
<dbReference type="Proteomes" id="UP000199546">
    <property type="component" value="Unassembled WGS sequence"/>
</dbReference>
<proteinExistence type="predicted"/>
<keyword evidence="1" id="KW-1133">Transmembrane helix</keyword>
<organism evidence="2 3">
    <name type="scientific">Geodermatophilus amargosae</name>
    <dbReference type="NCBI Taxonomy" id="1296565"/>
    <lineage>
        <taxon>Bacteria</taxon>
        <taxon>Bacillati</taxon>
        <taxon>Actinomycetota</taxon>
        <taxon>Actinomycetes</taxon>
        <taxon>Geodermatophilales</taxon>
        <taxon>Geodermatophilaceae</taxon>
        <taxon>Geodermatophilus</taxon>
    </lineage>
</organism>
<keyword evidence="3" id="KW-1185">Reference proteome</keyword>